<keyword evidence="4 6" id="KW-0472">Membrane</keyword>
<feature type="compositionally biased region" description="Polar residues" evidence="5">
    <location>
        <begin position="80"/>
        <end position="105"/>
    </location>
</feature>
<protein>
    <submittedName>
        <fullName evidence="7">Uncharacterized protein</fullName>
    </submittedName>
</protein>
<evidence type="ECO:0000256" key="6">
    <source>
        <dbReference type="SAM" id="Phobius"/>
    </source>
</evidence>
<evidence type="ECO:0000256" key="4">
    <source>
        <dbReference type="ARBA" id="ARBA00023136"/>
    </source>
</evidence>
<keyword evidence="8" id="KW-1185">Reference proteome</keyword>
<dbReference type="STRING" id="69771.A0A1V6PJH0"/>
<evidence type="ECO:0000256" key="2">
    <source>
        <dbReference type="ARBA" id="ARBA00022692"/>
    </source>
</evidence>
<dbReference type="EMBL" id="MDYL01000003">
    <property type="protein sequence ID" value="OQD77124.1"/>
    <property type="molecule type" value="Genomic_DNA"/>
</dbReference>
<name>A0A1V6PJH0_PENDC</name>
<evidence type="ECO:0000313" key="8">
    <source>
        <dbReference type="Proteomes" id="UP000191522"/>
    </source>
</evidence>
<evidence type="ECO:0000256" key="1">
    <source>
        <dbReference type="ARBA" id="ARBA00004167"/>
    </source>
</evidence>
<comment type="caution">
    <text evidence="7">The sequence shown here is derived from an EMBL/GenBank/DDBJ whole genome shotgun (WGS) entry which is preliminary data.</text>
</comment>
<organism evidence="7 8">
    <name type="scientific">Penicillium decumbens</name>
    <dbReference type="NCBI Taxonomy" id="69771"/>
    <lineage>
        <taxon>Eukaryota</taxon>
        <taxon>Fungi</taxon>
        <taxon>Dikarya</taxon>
        <taxon>Ascomycota</taxon>
        <taxon>Pezizomycotina</taxon>
        <taxon>Eurotiomycetes</taxon>
        <taxon>Eurotiomycetidae</taxon>
        <taxon>Eurotiales</taxon>
        <taxon>Aspergillaceae</taxon>
        <taxon>Penicillium</taxon>
    </lineage>
</organism>
<dbReference type="AlphaFoldDB" id="A0A1V6PJH0"/>
<feature type="region of interest" description="Disordered" evidence="5">
    <location>
        <begin position="119"/>
        <end position="163"/>
    </location>
</feature>
<feature type="region of interest" description="Disordered" evidence="5">
    <location>
        <begin position="397"/>
        <end position="428"/>
    </location>
</feature>
<dbReference type="OMA" id="KQWYVCS"/>
<feature type="compositionally biased region" description="Polar residues" evidence="5">
    <location>
        <begin position="350"/>
        <end position="360"/>
    </location>
</feature>
<feature type="compositionally biased region" description="Low complexity" evidence="5">
    <location>
        <begin position="119"/>
        <end position="134"/>
    </location>
</feature>
<keyword evidence="3 6" id="KW-1133">Transmembrane helix</keyword>
<accession>A0A1V6PJH0</accession>
<feature type="compositionally biased region" description="Low complexity" evidence="5">
    <location>
        <begin position="141"/>
        <end position="163"/>
    </location>
</feature>
<evidence type="ECO:0000256" key="5">
    <source>
        <dbReference type="SAM" id="MobiDB-lite"/>
    </source>
</evidence>
<feature type="transmembrane region" description="Helical" evidence="6">
    <location>
        <begin position="171"/>
        <end position="194"/>
    </location>
</feature>
<dbReference type="InterPro" id="IPR051694">
    <property type="entry name" value="Immunoregulatory_rcpt-like"/>
</dbReference>
<feature type="compositionally biased region" description="Basic and acidic residues" evidence="5">
    <location>
        <begin position="402"/>
        <end position="414"/>
    </location>
</feature>
<feature type="region of interest" description="Disordered" evidence="5">
    <location>
        <begin position="77"/>
        <end position="105"/>
    </location>
</feature>
<keyword evidence="2 6" id="KW-0812">Transmembrane</keyword>
<dbReference type="PANTHER" id="PTHR15549:SF30">
    <property type="entry name" value="MID2 DOMAIN-CONTAINING PROTEIN"/>
    <property type="match status" value="1"/>
</dbReference>
<evidence type="ECO:0000313" key="7">
    <source>
        <dbReference type="EMBL" id="OQD77124.1"/>
    </source>
</evidence>
<gene>
    <name evidence="7" type="ORF">PENDEC_c003G00924</name>
</gene>
<reference evidence="8" key="1">
    <citation type="journal article" date="2017" name="Nat. Microbiol.">
        <title>Global analysis of biosynthetic gene clusters reveals vast potential of secondary metabolite production in Penicillium species.</title>
        <authorList>
            <person name="Nielsen J.C."/>
            <person name="Grijseels S."/>
            <person name="Prigent S."/>
            <person name="Ji B."/>
            <person name="Dainat J."/>
            <person name="Nielsen K.F."/>
            <person name="Frisvad J.C."/>
            <person name="Workman M."/>
            <person name="Nielsen J."/>
        </authorList>
    </citation>
    <scope>NUCLEOTIDE SEQUENCE [LARGE SCALE GENOMIC DNA]</scope>
    <source>
        <strain evidence="8">IBT 11843</strain>
    </source>
</reference>
<proteinExistence type="predicted"/>
<feature type="region of interest" description="Disordered" evidence="5">
    <location>
        <begin position="329"/>
        <end position="367"/>
    </location>
</feature>
<dbReference type="GO" id="GO:0071944">
    <property type="term" value="C:cell periphery"/>
    <property type="evidence" value="ECO:0007669"/>
    <property type="project" value="UniProtKB-ARBA"/>
</dbReference>
<dbReference type="GO" id="GO:0016020">
    <property type="term" value="C:membrane"/>
    <property type="evidence" value="ECO:0007669"/>
    <property type="project" value="UniProtKB-SubCell"/>
</dbReference>
<dbReference type="OrthoDB" id="5431298at2759"/>
<dbReference type="Proteomes" id="UP000191522">
    <property type="component" value="Unassembled WGS sequence"/>
</dbReference>
<sequence>MLSDFLLLIGGIVLLLFSNLTLRWPSLTRLTASSAMDSLSPRDHTCTGGKQWYVCRVGPFTGCCSSDPCTTGVCPDDDSITSSSQATPKSTATSTSISQDSSTPALTSTIETANLMSSATMETTSATSSATSTSGANLNNPTSISSVSATSSPTSVPASASGGSKSINTGVVIGGVLGAVVSLMICVALLWFCWRRKRGAKADFFHRSVSAEKTSVPPSEMNTPRLKESAPCAYAPFITPSSTGSYINTSNYGPSSMCQGMQEHSVNSSTHLSLFPGVNRSTPPIPRMSPDKIFAVPEEYTSTPELPDTSFCRRAELASYSQSELINISHDQRRPPNAPLPPHNHKPGSLSVNTSSSRISNLPPYTDNPVLSREAARRVITADGVVLGPNPDRYSVPIVYKPEPEDKKRNDSDSHVMSFMNYDQGRLK</sequence>
<dbReference type="PANTHER" id="PTHR15549">
    <property type="entry name" value="PAIRED IMMUNOGLOBULIN-LIKE TYPE 2 RECEPTOR"/>
    <property type="match status" value="1"/>
</dbReference>
<evidence type="ECO:0000256" key="3">
    <source>
        <dbReference type="ARBA" id="ARBA00022989"/>
    </source>
</evidence>
<comment type="subcellular location">
    <subcellularLocation>
        <location evidence="1">Membrane</location>
        <topology evidence="1">Single-pass membrane protein</topology>
    </subcellularLocation>
</comment>